<evidence type="ECO:0000313" key="3">
    <source>
        <dbReference type="Proteomes" id="UP000266723"/>
    </source>
</evidence>
<gene>
    <name evidence="2" type="ORF">DY000_02017270</name>
</gene>
<evidence type="ECO:0000313" key="2">
    <source>
        <dbReference type="EMBL" id="KAF3561388.1"/>
    </source>
</evidence>
<comment type="caution">
    <text evidence="2">The sequence shown here is derived from an EMBL/GenBank/DDBJ whole genome shotgun (WGS) entry which is preliminary data.</text>
</comment>
<feature type="compositionally biased region" description="Basic and acidic residues" evidence="1">
    <location>
        <begin position="15"/>
        <end position="29"/>
    </location>
</feature>
<accession>A0ABQ7CP32</accession>
<name>A0ABQ7CP32_BRACR</name>
<sequence length="81" mass="9084">MILGGKSNNPDEEEVGIRESGEEPSERRAAKICGATRDEAAETVIQAGERRKTPRYDFDCGNQLKHDEYEMGISQEKNKGR</sequence>
<evidence type="ECO:0000256" key="1">
    <source>
        <dbReference type="SAM" id="MobiDB-lite"/>
    </source>
</evidence>
<reference evidence="2 3" key="1">
    <citation type="journal article" date="2020" name="BMC Genomics">
        <title>Intraspecific diversification of the crop wild relative Brassica cretica Lam. using demographic model selection.</title>
        <authorList>
            <person name="Kioukis A."/>
            <person name="Michalopoulou V.A."/>
            <person name="Briers L."/>
            <person name="Pirintsos S."/>
            <person name="Studholme D.J."/>
            <person name="Pavlidis P."/>
            <person name="Sarris P.F."/>
        </authorList>
    </citation>
    <scope>NUCLEOTIDE SEQUENCE [LARGE SCALE GENOMIC DNA]</scope>
    <source>
        <strain evidence="3">cv. PFS-1207/04</strain>
    </source>
</reference>
<proteinExistence type="predicted"/>
<dbReference type="EMBL" id="QGKV02000759">
    <property type="protein sequence ID" value="KAF3561388.1"/>
    <property type="molecule type" value="Genomic_DNA"/>
</dbReference>
<protein>
    <submittedName>
        <fullName evidence="2">Uncharacterized protein</fullName>
    </submittedName>
</protein>
<organism evidence="2 3">
    <name type="scientific">Brassica cretica</name>
    <name type="common">Mustard</name>
    <dbReference type="NCBI Taxonomy" id="69181"/>
    <lineage>
        <taxon>Eukaryota</taxon>
        <taxon>Viridiplantae</taxon>
        <taxon>Streptophyta</taxon>
        <taxon>Embryophyta</taxon>
        <taxon>Tracheophyta</taxon>
        <taxon>Spermatophyta</taxon>
        <taxon>Magnoliopsida</taxon>
        <taxon>eudicotyledons</taxon>
        <taxon>Gunneridae</taxon>
        <taxon>Pentapetalae</taxon>
        <taxon>rosids</taxon>
        <taxon>malvids</taxon>
        <taxon>Brassicales</taxon>
        <taxon>Brassicaceae</taxon>
        <taxon>Brassiceae</taxon>
        <taxon>Brassica</taxon>
    </lineage>
</organism>
<feature type="region of interest" description="Disordered" evidence="1">
    <location>
        <begin position="1"/>
        <end position="35"/>
    </location>
</feature>
<dbReference type="Proteomes" id="UP000266723">
    <property type="component" value="Unassembled WGS sequence"/>
</dbReference>
<keyword evidence="3" id="KW-1185">Reference proteome</keyword>